<evidence type="ECO:0000256" key="2">
    <source>
        <dbReference type="ARBA" id="ARBA00022679"/>
    </source>
</evidence>
<dbReference type="CDD" id="cd02440">
    <property type="entry name" value="AdoMet_MTases"/>
    <property type="match status" value="1"/>
</dbReference>
<dbReference type="Gene3D" id="3.40.50.150">
    <property type="entry name" value="Vaccinia Virus protein VP39"/>
    <property type="match status" value="1"/>
</dbReference>
<dbReference type="AlphaFoldDB" id="A0A660CA59"/>
<evidence type="ECO:0000256" key="1">
    <source>
        <dbReference type="ARBA" id="ARBA00022603"/>
    </source>
</evidence>
<sequence length="244" mass="26112">MGEGVTGFRDAHRRILGRLSWSGPNVICNTKRGADGSRIVGGMIDALKRSLPPFVSAAVRNPKTVGAAAPSSRALAARMASAVPAVEAPTIVEIGAGTGAFTRLLQERVPADGRYLAVELDERMADHLERTFPNVEVVHGDAAELGTLLADRGVTSVDAMLCGLPWSLFPSELQWKLLGEITSPLAPHGVFSTFAYVHAARIPGSKRFRAAVEATFEDVEVQSPVWRNLPPAMTYVCRGARRDG</sequence>
<comment type="caution">
    <text evidence="5">The sequence shown here is derived from an EMBL/GenBank/DDBJ whole genome shotgun (WGS) entry which is preliminary data.</text>
</comment>
<evidence type="ECO:0000313" key="5">
    <source>
        <dbReference type="EMBL" id="TWH20448.1"/>
    </source>
</evidence>
<gene>
    <name evidence="5" type="ORF">JD82_02294</name>
</gene>
<dbReference type="Proteomes" id="UP000317303">
    <property type="component" value="Unassembled WGS sequence"/>
</dbReference>
<organism evidence="5 6">
    <name type="scientific">Prauserella rugosa</name>
    <dbReference type="NCBI Taxonomy" id="43354"/>
    <lineage>
        <taxon>Bacteria</taxon>
        <taxon>Bacillati</taxon>
        <taxon>Actinomycetota</taxon>
        <taxon>Actinomycetes</taxon>
        <taxon>Pseudonocardiales</taxon>
        <taxon>Pseudonocardiaceae</taxon>
        <taxon>Prauserella</taxon>
    </lineage>
</organism>
<proteinExistence type="predicted"/>
<dbReference type="InterPro" id="IPR020598">
    <property type="entry name" value="rRNA_Ade_methylase_Trfase_N"/>
</dbReference>
<evidence type="ECO:0000313" key="6">
    <source>
        <dbReference type="Proteomes" id="UP000317303"/>
    </source>
</evidence>
<evidence type="ECO:0000256" key="3">
    <source>
        <dbReference type="ARBA" id="ARBA00022691"/>
    </source>
</evidence>
<name>A0A660CA59_9PSEU</name>
<dbReference type="InterPro" id="IPR029063">
    <property type="entry name" value="SAM-dependent_MTases_sf"/>
</dbReference>
<keyword evidence="3" id="KW-0949">S-adenosyl-L-methionine</keyword>
<dbReference type="Pfam" id="PF13649">
    <property type="entry name" value="Methyltransf_25"/>
    <property type="match status" value="1"/>
</dbReference>
<evidence type="ECO:0000259" key="4">
    <source>
        <dbReference type="SMART" id="SM00650"/>
    </source>
</evidence>
<protein>
    <submittedName>
        <fullName evidence="5">Phospholipid N-methyltransferase</fullName>
    </submittedName>
</protein>
<dbReference type="GO" id="GO:0000179">
    <property type="term" value="F:rRNA (adenine-N6,N6-)-dimethyltransferase activity"/>
    <property type="evidence" value="ECO:0007669"/>
    <property type="project" value="InterPro"/>
</dbReference>
<reference evidence="5 6" key="1">
    <citation type="submission" date="2019-07" db="EMBL/GenBank/DDBJ databases">
        <title>R&amp;d 2014.</title>
        <authorList>
            <person name="Klenk H.-P."/>
        </authorList>
    </citation>
    <scope>NUCLEOTIDE SEQUENCE [LARGE SCALE GENOMIC DNA]</scope>
    <source>
        <strain evidence="5 6">DSM 43194</strain>
    </source>
</reference>
<keyword evidence="1 5" id="KW-0489">Methyltransferase</keyword>
<dbReference type="SUPFAM" id="SSF53335">
    <property type="entry name" value="S-adenosyl-L-methionine-dependent methyltransferases"/>
    <property type="match status" value="1"/>
</dbReference>
<dbReference type="InterPro" id="IPR041698">
    <property type="entry name" value="Methyltransf_25"/>
</dbReference>
<keyword evidence="2 5" id="KW-0808">Transferase</keyword>
<keyword evidence="6" id="KW-1185">Reference proteome</keyword>
<feature type="domain" description="Ribosomal RNA adenine methylase transferase N-terminal" evidence="4">
    <location>
        <begin position="75"/>
        <end position="230"/>
    </location>
</feature>
<accession>A0A660CA59</accession>
<dbReference type="EMBL" id="VLJV01000001">
    <property type="protein sequence ID" value="TWH20448.1"/>
    <property type="molecule type" value="Genomic_DNA"/>
</dbReference>
<dbReference type="SMART" id="SM00650">
    <property type="entry name" value="rADc"/>
    <property type="match status" value="1"/>
</dbReference>